<evidence type="ECO:0008006" key="3">
    <source>
        <dbReference type="Google" id="ProtNLM"/>
    </source>
</evidence>
<name>A0A172ZMF3_9BACL</name>
<gene>
    <name evidence="1" type="ORF">AR543_09290</name>
</gene>
<protein>
    <recommendedName>
        <fullName evidence="3">ABC transporter substrate-binding protein</fullName>
    </recommendedName>
</protein>
<proteinExistence type="predicted"/>
<dbReference type="STRING" id="1616788.AR543_09290"/>
<dbReference type="KEGG" id="pbv:AR543_09290"/>
<reference evidence="1 2" key="2">
    <citation type="journal article" date="2016" name="Int. J. Syst. Evol. Microbiol.">
        <title>Paenibacillus bovis sp. nov., isolated from raw yak (Bos grunniens) milk.</title>
        <authorList>
            <person name="Gao C."/>
            <person name="Han J."/>
            <person name="Liu Z."/>
            <person name="Xu X."/>
            <person name="Hang F."/>
            <person name="Wu Z."/>
        </authorList>
    </citation>
    <scope>NUCLEOTIDE SEQUENCE [LARGE SCALE GENOMIC DNA]</scope>
    <source>
        <strain evidence="1 2">BD3526</strain>
    </source>
</reference>
<evidence type="ECO:0000313" key="1">
    <source>
        <dbReference type="EMBL" id="ANF98729.1"/>
    </source>
</evidence>
<sequence length="170" mass="18584">MVGLLAGCGGQPAKDPNQVKVFIMGSEGFPQEMAEQIQQKLQQKLGSSLTVSVSTTPVYSPEKMVLEYVDRMDDIIILPENDMKSYATSGGHLVLDQDFDAKTYAKGVTKGAANEEDTDPAKQKEHLFAIPVNQMAVFKEIGYTKGDLYATVPIFANHDKAVKVLKAMIE</sequence>
<dbReference type="EMBL" id="CP013023">
    <property type="protein sequence ID" value="ANF98729.1"/>
    <property type="molecule type" value="Genomic_DNA"/>
</dbReference>
<reference evidence="2" key="1">
    <citation type="submission" date="2015-10" db="EMBL/GenBank/DDBJ databases">
        <title>Genome of Paenibacillus bovis sp. nov.</title>
        <authorList>
            <person name="Wu Z."/>
            <person name="Gao C."/>
            <person name="Liu Z."/>
            <person name="Zheng H."/>
        </authorList>
    </citation>
    <scope>NUCLEOTIDE SEQUENCE [LARGE SCALE GENOMIC DNA]</scope>
    <source>
        <strain evidence="2">BD3526</strain>
    </source>
</reference>
<accession>A0A172ZMF3</accession>
<organism evidence="1 2">
    <name type="scientific">Paenibacillus bovis</name>
    <dbReference type="NCBI Taxonomy" id="1616788"/>
    <lineage>
        <taxon>Bacteria</taxon>
        <taxon>Bacillati</taxon>
        <taxon>Bacillota</taxon>
        <taxon>Bacilli</taxon>
        <taxon>Bacillales</taxon>
        <taxon>Paenibacillaceae</taxon>
        <taxon>Paenibacillus</taxon>
    </lineage>
</organism>
<keyword evidence="2" id="KW-1185">Reference proteome</keyword>
<dbReference type="AlphaFoldDB" id="A0A172ZMF3"/>
<dbReference type="Proteomes" id="UP000078148">
    <property type="component" value="Chromosome"/>
</dbReference>
<evidence type="ECO:0000313" key="2">
    <source>
        <dbReference type="Proteomes" id="UP000078148"/>
    </source>
</evidence>